<evidence type="ECO:0000256" key="5">
    <source>
        <dbReference type="HAMAP-Rule" id="MF_00235"/>
    </source>
</evidence>
<comment type="function">
    <text evidence="5">Catalyzes the reversible transfer of the terminal phosphate group between ATP and AMP. Plays an important role in cellular energy homeostasis and in adenine nucleotide metabolism.</text>
</comment>
<dbReference type="PROSITE" id="PS00113">
    <property type="entry name" value="ADENYLATE_KINASE"/>
    <property type="match status" value="1"/>
</dbReference>
<feature type="region of interest" description="LID" evidence="5">
    <location>
        <begin position="126"/>
        <end position="163"/>
    </location>
</feature>
<feature type="binding site" evidence="5">
    <location>
        <position position="130"/>
    </location>
    <ligand>
        <name>Zn(2+)</name>
        <dbReference type="ChEBI" id="CHEBI:29105"/>
        <note>structural</note>
    </ligand>
</feature>
<comment type="catalytic activity">
    <reaction evidence="5 7">
        <text>AMP + ATP = 2 ADP</text>
        <dbReference type="Rhea" id="RHEA:12973"/>
        <dbReference type="ChEBI" id="CHEBI:30616"/>
        <dbReference type="ChEBI" id="CHEBI:456215"/>
        <dbReference type="ChEBI" id="CHEBI:456216"/>
        <dbReference type="EC" id="2.7.4.3"/>
    </reaction>
</comment>
<dbReference type="EMBL" id="BAAACZ010000028">
    <property type="protein sequence ID" value="GAA0470290.1"/>
    <property type="molecule type" value="Genomic_DNA"/>
</dbReference>
<evidence type="ECO:0000313" key="9">
    <source>
        <dbReference type="EMBL" id="GAA0470290.1"/>
    </source>
</evidence>
<dbReference type="InterPro" id="IPR007862">
    <property type="entry name" value="Adenylate_kinase_lid-dom"/>
</dbReference>
<keyword evidence="3 5" id="KW-0547">Nucleotide-binding</keyword>
<dbReference type="Pfam" id="PF00406">
    <property type="entry name" value="ADK"/>
    <property type="match status" value="1"/>
</dbReference>
<feature type="region of interest" description="NMP" evidence="5">
    <location>
        <begin position="30"/>
        <end position="59"/>
    </location>
</feature>
<dbReference type="Gene3D" id="3.40.50.300">
    <property type="entry name" value="P-loop containing nucleotide triphosphate hydrolases"/>
    <property type="match status" value="1"/>
</dbReference>
<feature type="binding site" evidence="5">
    <location>
        <begin position="10"/>
        <end position="15"/>
    </location>
    <ligand>
        <name>ATP</name>
        <dbReference type="ChEBI" id="CHEBI:30616"/>
    </ligand>
</feature>
<dbReference type="InterPro" id="IPR006259">
    <property type="entry name" value="Adenyl_kin_sub"/>
</dbReference>
<feature type="binding site" evidence="5">
    <location>
        <position position="150"/>
    </location>
    <ligand>
        <name>Zn(2+)</name>
        <dbReference type="ChEBI" id="CHEBI:29105"/>
        <note>structural</note>
    </ligand>
</feature>
<proteinExistence type="inferred from homology"/>
<evidence type="ECO:0000259" key="8">
    <source>
        <dbReference type="Pfam" id="PF05191"/>
    </source>
</evidence>
<feature type="binding site" evidence="5">
    <location>
        <position position="36"/>
    </location>
    <ligand>
        <name>AMP</name>
        <dbReference type="ChEBI" id="CHEBI:456215"/>
    </ligand>
</feature>
<dbReference type="Pfam" id="PF05191">
    <property type="entry name" value="ADK_lid"/>
    <property type="match status" value="1"/>
</dbReference>
<evidence type="ECO:0000256" key="1">
    <source>
        <dbReference type="ARBA" id="ARBA00022679"/>
    </source>
</evidence>
<comment type="subcellular location">
    <subcellularLocation>
        <location evidence="5 7">Cytoplasm</location>
    </subcellularLocation>
</comment>
<dbReference type="NCBIfam" id="NF001379">
    <property type="entry name" value="PRK00279.1-1"/>
    <property type="match status" value="1"/>
</dbReference>
<feature type="binding site" evidence="5">
    <location>
        <position position="199"/>
    </location>
    <ligand>
        <name>ATP</name>
        <dbReference type="ChEBI" id="CHEBI:30616"/>
    </ligand>
</feature>
<gene>
    <name evidence="5" type="primary">adk</name>
    <name evidence="9" type="ORF">GCM10008935_27720</name>
</gene>
<feature type="binding site" evidence="5">
    <location>
        <begin position="57"/>
        <end position="59"/>
    </location>
    <ligand>
        <name>AMP</name>
        <dbReference type="ChEBI" id="CHEBI:456215"/>
    </ligand>
</feature>
<reference evidence="10" key="1">
    <citation type="journal article" date="2019" name="Int. J. Syst. Evol. Microbiol.">
        <title>The Global Catalogue of Microorganisms (GCM) 10K type strain sequencing project: providing services to taxonomists for standard genome sequencing and annotation.</title>
        <authorList>
            <consortium name="The Broad Institute Genomics Platform"/>
            <consortium name="The Broad Institute Genome Sequencing Center for Infectious Disease"/>
            <person name="Wu L."/>
            <person name="Ma J."/>
        </authorList>
    </citation>
    <scope>NUCLEOTIDE SEQUENCE [LARGE SCALE GENOMIC DNA]</scope>
    <source>
        <strain evidence="10">JCM 14193</strain>
    </source>
</reference>
<comment type="pathway">
    <text evidence="5">Purine metabolism; AMP biosynthesis via salvage pathway; AMP from ADP: step 1/1.</text>
</comment>
<feature type="binding site" evidence="5">
    <location>
        <begin position="85"/>
        <end position="88"/>
    </location>
    <ligand>
        <name>AMP</name>
        <dbReference type="ChEBI" id="CHEBI:456215"/>
    </ligand>
</feature>
<dbReference type="RefSeq" id="WP_343784555.1">
    <property type="nucleotide sequence ID" value="NZ_BAAACZ010000028.1"/>
</dbReference>
<dbReference type="CDD" id="cd01428">
    <property type="entry name" value="ADK"/>
    <property type="match status" value="1"/>
</dbReference>
<feature type="binding site" evidence="5">
    <location>
        <position position="31"/>
    </location>
    <ligand>
        <name>AMP</name>
        <dbReference type="ChEBI" id="CHEBI:456215"/>
    </ligand>
</feature>
<comment type="subunit">
    <text evidence="5 7">Monomer.</text>
</comment>
<sequence>MNLILMGLPGAGKGTQAEKIVEKYSIPHISTGDMFRSAIKEGTPLGKEAKSYMDQGDLVPDEVTIGIVKERLSKPDCEKGFLLDGFPRTVAQAEALEKLLSELNTKLDYVLHVQVPEEKLVDRLTGRRICPECGATFHVEFNPPKQDGKCDVDGATLMQREDDQPETVKNRLNVNMEQTKPLLDYYGDKGYLVDVNGDKHIDDVFEQIDEKIGGLAK</sequence>
<dbReference type="HAMAP" id="MF_00235">
    <property type="entry name" value="Adenylate_kinase_Adk"/>
    <property type="match status" value="1"/>
</dbReference>
<feature type="binding site" evidence="5">
    <location>
        <begin position="136"/>
        <end position="137"/>
    </location>
    <ligand>
        <name>ATP</name>
        <dbReference type="ChEBI" id="CHEBI:30616"/>
    </ligand>
</feature>
<evidence type="ECO:0000256" key="6">
    <source>
        <dbReference type="RuleBase" id="RU003330"/>
    </source>
</evidence>
<keyword evidence="5" id="KW-0479">Metal-binding</keyword>
<evidence type="ECO:0000256" key="4">
    <source>
        <dbReference type="ARBA" id="ARBA00022777"/>
    </source>
</evidence>
<feature type="binding site" evidence="5">
    <location>
        <position position="92"/>
    </location>
    <ligand>
        <name>AMP</name>
        <dbReference type="ChEBI" id="CHEBI:456215"/>
    </ligand>
</feature>
<evidence type="ECO:0000313" key="10">
    <source>
        <dbReference type="Proteomes" id="UP001500740"/>
    </source>
</evidence>
<organism evidence="9 10">
    <name type="scientific">Alkalibacillus silvisoli</name>
    <dbReference type="NCBI Taxonomy" id="392823"/>
    <lineage>
        <taxon>Bacteria</taxon>
        <taxon>Bacillati</taxon>
        <taxon>Bacillota</taxon>
        <taxon>Bacilli</taxon>
        <taxon>Bacillales</taxon>
        <taxon>Bacillaceae</taxon>
        <taxon>Alkalibacillus</taxon>
    </lineage>
</organism>
<comment type="similarity">
    <text evidence="5 6">Belongs to the adenylate kinase family.</text>
</comment>
<dbReference type="InterPro" id="IPR027417">
    <property type="entry name" value="P-loop_NTPase"/>
</dbReference>
<evidence type="ECO:0000256" key="3">
    <source>
        <dbReference type="ARBA" id="ARBA00022741"/>
    </source>
</evidence>
<dbReference type="Proteomes" id="UP001500740">
    <property type="component" value="Unassembled WGS sequence"/>
</dbReference>
<dbReference type="GO" id="GO:0016301">
    <property type="term" value="F:kinase activity"/>
    <property type="evidence" value="ECO:0007669"/>
    <property type="project" value="UniProtKB-KW"/>
</dbReference>
<evidence type="ECO:0000256" key="7">
    <source>
        <dbReference type="RuleBase" id="RU003331"/>
    </source>
</evidence>
<dbReference type="NCBIfam" id="NF011100">
    <property type="entry name" value="PRK14527.1"/>
    <property type="match status" value="1"/>
</dbReference>
<feature type="binding site" evidence="5">
    <location>
        <position position="160"/>
    </location>
    <ligand>
        <name>AMP</name>
        <dbReference type="ChEBI" id="CHEBI:456215"/>
    </ligand>
</feature>
<dbReference type="NCBIfam" id="TIGR01351">
    <property type="entry name" value="adk"/>
    <property type="match status" value="1"/>
</dbReference>
<keyword evidence="2 5" id="KW-0545">Nucleotide biosynthesis</keyword>
<keyword evidence="1 5" id="KW-0808">Transferase</keyword>
<keyword evidence="10" id="KW-1185">Reference proteome</keyword>
<feature type="domain" description="Adenylate kinase active site lid" evidence="8">
    <location>
        <begin position="127"/>
        <end position="162"/>
    </location>
</feature>
<keyword evidence="5 7" id="KW-0067">ATP-binding</keyword>
<dbReference type="NCBIfam" id="NF001380">
    <property type="entry name" value="PRK00279.1-2"/>
    <property type="match status" value="1"/>
</dbReference>
<dbReference type="InterPro" id="IPR033690">
    <property type="entry name" value="Adenylat_kinase_CS"/>
</dbReference>
<comment type="caution">
    <text evidence="9">The sequence shown here is derived from an EMBL/GenBank/DDBJ whole genome shotgun (WGS) entry which is preliminary data.</text>
</comment>
<keyword evidence="5" id="KW-0963">Cytoplasm</keyword>
<keyword evidence="4 5" id="KW-0418">Kinase</keyword>
<feature type="binding site" evidence="5">
    <location>
        <position position="133"/>
    </location>
    <ligand>
        <name>Zn(2+)</name>
        <dbReference type="ChEBI" id="CHEBI:29105"/>
        <note>structural</note>
    </ligand>
</feature>
<keyword evidence="5" id="KW-0862">Zinc</keyword>
<dbReference type="EC" id="2.7.4.3" evidence="5 7"/>
<name>A0ABP3K2W3_9BACI</name>
<protein>
    <recommendedName>
        <fullName evidence="5 7">Adenylate kinase</fullName>
        <shortName evidence="5">AK</shortName>
        <ecNumber evidence="5 7">2.7.4.3</ecNumber>
    </recommendedName>
    <alternativeName>
        <fullName evidence="5">ATP-AMP transphosphorylase</fullName>
    </alternativeName>
    <alternativeName>
        <fullName evidence="5">ATP:AMP phosphotransferase</fullName>
    </alternativeName>
    <alternativeName>
        <fullName evidence="5">Adenylate monophosphate kinase</fullName>
    </alternativeName>
</protein>
<dbReference type="NCBIfam" id="NF001381">
    <property type="entry name" value="PRK00279.1-3"/>
    <property type="match status" value="1"/>
</dbReference>
<evidence type="ECO:0000256" key="2">
    <source>
        <dbReference type="ARBA" id="ARBA00022727"/>
    </source>
</evidence>
<feature type="binding site" evidence="5">
    <location>
        <position position="153"/>
    </location>
    <ligand>
        <name>Zn(2+)</name>
        <dbReference type="ChEBI" id="CHEBI:29105"/>
        <note>structural</note>
    </ligand>
</feature>
<dbReference type="SUPFAM" id="SSF52540">
    <property type="entry name" value="P-loop containing nucleoside triphosphate hydrolases"/>
    <property type="match status" value="1"/>
</dbReference>
<dbReference type="PANTHER" id="PTHR23359">
    <property type="entry name" value="NUCLEOTIDE KINASE"/>
    <property type="match status" value="1"/>
</dbReference>
<feature type="binding site" evidence="5">
    <location>
        <position position="171"/>
    </location>
    <ligand>
        <name>AMP</name>
        <dbReference type="ChEBI" id="CHEBI:456215"/>
    </ligand>
</feature>
<feature type="binding site" evidence="5">
    <location>
        <position position="127"/>
    </location>
    <ligand>
        <name>ATP</name>
        <dbReference type="ChEBI" id="CHEBI:30616"/>
    </ligand>
</feature>
<accession>A0ABP3K2W3</accession>
<dbReference type="PRINTS" id="PR00094">
    <property type="entry name" value="ADENYLTKNASE"/>
</dbReference>
<comment type="domain">
    <text evidence="5">Consists of three domains, a large central CORE domain and two small peripheral domains, NMPbind and LID, which undergo movements during catalysis. The LID domain closes over the site of phosphoryl transfer upon ATP binding. Assembling and dissambling the active center during each catalytic cycle provides an effective means to prevent ATP hydrolysis. Some bacteria have evolved a zinc-coordinating structure that stabilizes the LID domain.</text>
</comment>
<dbReference type="InterPro" id="IPR000850">
    <property type="entry name" value="Adenylat/UMP-CMP_kin"/>
</dbReference>